<dbReference type="HOGENOM" id="CLU_1864343_0_0_10"/>
<dbReference type="RefSeq" id="WP_013598368.1">
    <property type="nucleotide sequence ID" value="NC_015144.1"/>
</dbReference>
<proteinExistence type="predicted"/>
<protein>
    <recommendedName>
        <fullName evidence="2">DUF4296 domain-containing protein</fullName>
    </recommendedName>
</protein>
<dbReference type="Proteomes" id="UP000008641">
    <property type="component" value="Chromosome"/>
</dbReference>
<keyword evidence="1" id="KW-0175">Coiled coil</keyword>
<sequence length="137" mass="16168">MRKTLSIVLLSFVFLACEEANIPKPNNLVSKKEMTSLMSDLYLHQTMMQNAYENQDIKSYAQNALAVLKNHNITLEAFEASYEYYNSNPTLYKAILKNAKDQLVNKLPKEEKEKYLQTQQEILQQEEERKRREKLQF</sequence>
<evidence type="ECO:0000259" key="2">
    <source>
        <dbReference type="Pfam" id="PF14129"/>
    </source>
</evidence>
<dbReference type="KEGG" id="wvi:Weevi_1274"/>
<dbReference type="AlphaFoldDB" id="F0NXI8"/>
<reference evidence="4" key="2">
    <citation type="journal article" date="2011" name="Stand. Genomic Sci.">
        <title>Complete genome sequence of Weeksella virosa type strain (9751T).</title>
        <authorList>
            <person name="Lang E."/>
            <person name="Teshima H."/>
            <person name="Lucas S."/>
            <person name="Lapidus A."/>
            <person name="Hammon N."/>
            <person name="Deshpande S."/>
            <person name="Nolan M."/>
            <person name="Cheng J."/>
            <person name="Pitluck S."/>
            <person name="Liolios K."/>
            <person name="Pagani I."/>
            <person name="Mikhailova N."/>
            <person name="Ivanova N."/>
            <person name="Mavromatis K."/>
            <person name="Pati A."/>
            <person name="Tapia R."/>
            <person name="Han C."/>
            <person name="Goodwin L."/>
            <person name="Chen A."/>
            <person name="Palaniappan K."/>
            <person name="Land M."/>
            <person name="Hauser L."/>
            <person name="Chang Y."/>
            <person name="Jeffries C."/>
            <person name="Brambilla E."/>
            <person name="Kopitz M."/>
            <person name="Rohde M."/>
            <person name="Goker M."/>
            <person name="Tindall B."/>
            <person name="Detter J."/>
            <person name="Woyke T."/>
            <person name="Bristow J."/>
            <person name="Eisen J."/>
            <person name="Markowitz V."/>
            <person name="Hugenholtz P."/>
            <person name="Klenk H."/>
            <person name="Kyrpides N."/>
        </authorList>
    </citation>
    <scope>NUCLEOTIDE SEQUENCE [LARGE SCALE GENOMIC DNA]</scope>
    <source>
        <strain evidence="4">ATCC 43766 / DSM 16922 / JCM 21250 / NBRC 16016 / NCTC 11634 / CL345/78</strain>
    </source>
</reference>
<dbReference type="InterPro" id="IPR025381">
    <property type="entry name" value="DUF4296"/>
</dbReference>
<feature type="domain" description="DUF4296" evidence="2">
    <location>
        <begin position="25"/>
        <end position="106"/>
    </location>
</feature>
<organism evidence="3 4">
    <name type="scientific">Weeksella virosa (strain ATCC 43766 / DSM 16922 / JCM 21250 / CCUG 30538 / CDC 9751 / IAM 14551 / NBRC 16016 / NCTC 11634 / CL345/78)</name>
    <dbReference type="NCBI Taxonomy" id="865938"/>
    <lineage>
        <taxon>Bacteria</taxon>
        <taxon>Pseudomonadati</taxon>
        <taxon>Bacteroidota</taxon>
        <taxon>Flavobacteriia</taxon>
        <taxon>Flavobacteriales</taxon>
        <taxon>Weeksellaceae</taxon>
        <taxon>Weeksella</taxon>
    </lineage>
</organism>
<dbReference type="STRING" id="865938.Weevi_1274"/>
<evidence type="ECO:0000313" key="3">
    <source>
        <dbReference type="EMBL" id="ADX67978.1"/>
    </source>
</evidence>
<accession>F0NXI8</accession>
<dbReference type="PROSITE" id="PS51257">
    <property type="entry name" value="PROKAR_LIPOPROTEIN"/>
    <property type="match status" value="1"/>
</dbReference>
<evidence type="ECO:0000256" key="1">
    <source>
        <dbReference type="SAM" id="Coils"/>
    </source>
</evidence>
<feature type="coiled-coil region" evidence="1">
    <location>
        <begin position="93"/>
        <end position="136"/>
    </location>
</feature>
<name>F0NXI8_WEEVC</name>
<evidence type="ECO:0000313" key="4">
    <source>
        <dbReference type="Proteomes" id="UP000008641"/>
    </source>
</evidence>
<reference evidence="3 4" key="1">
    <citation type="journal article" date="2011" name="Stand. Genomic Sci.">
        <title>Complete genome sequence of Weeksella virosa type strain (9751).</title>
        <authorList>
            <person name="Lang E."/>
            <person name="Teshima H."/>
            <person name="Lucas S."/>
            <person name="Lapidus A."/>
            <person name="Hammon N."/>
            <person name="Deshpande S."/>
            <person name="Nolan M."/>
            <person name="Cheng J.F."/>
            <person name="Pitluck S."/>
            <person name="Liolios K."/>
            <person name="Pagani I."/>
            <person name="Mikhailova N."/>
            <person name="Ivanova N."/>
            <person name="Mavromatis K."/>
            <person name="Pati A."/>
            <person name="Tapia R."/>
            <person name="Han C."/>
            <person name="Goodwin L."/>
            <person name="Chen A."/>
            <person name="Palaniappan K."/>
            <person name="Land M."/>
            <person name="Hauser L."/>
            <person name="Chang Y.J."/>
            <person name="Jeffries C.D."/>
            <person name="Brambilla E.M."/>
            <person name="Kopitz M."/>
            <person name="Rohde M."/>
            <person name="Goker M."/>
            <person name="Tindall B.J."/>
            <person name="Detter J.C."/>
            <person name="Woyke T."/>
            <person name="Bristow J."/>
            <person name="Eisen J.A."/>
            <person name="Markowitz V."/>
            <person name="Hugenholtz P."/>
            <person name="Klenk H.P."/>
            <person name="Kyrpides N.C."/>
        </authorList>
    </citation>
    <scope>NUCLEOTIDE SEQUENCE [LARGE SCALE GENOMIC DNA]</scope>
    <source>
        <strain evidence="4">ATCC 43766 / DSM 16922 / JCM 21250 / NBRC 16016 / NCTC 11634 / CL345/78</strain>
    </source>
</reference>
<dbReference type="EMBL" id="CP002455">
    <property type="protein sequence ID" value="ADX67978.1"/>
    <property type="molecule type" value="Genomic_DNA"/>
</dbReference>
<dbReference type="OrthoDB" id="1525222at2"/>
<keyword evidence="4" id="KW-1185">Reference proteome</keyword>
<gene>
    <name evidence="3" type="ordered locus">Weevi_1274</name>
</gene>
<dbReference type="Pfam" id="PF14129">
    <property type="entry name" value="DUF4296"/>
    <property type="match status" value="1"/>
</dbReference>